<organism evidence="1">
    <name type="scientific">Rhizophora mucronata</name>
    <name type="common">Asiatic mangrove</name>
    <dbReference type="NCBI Taxonomy" id="61149"/>
    <lineage>
        <taxon>Eukaryota</taxon>
        <taxon>Viridiplantae</taxon>
        <taxon>Streptophyta</taxon>
        <taxon>Embryophyta</taxon>
        <taxon>Tracheophyta</taxon>
        <taxon>Spermatophyta</taxon>
        <taxon>Magnoliopsida</taxon>
        <taxon>eudicotyledons</taxon>
        <taxon>Gunneridae</taxon>
        <taxon>Pentapetalae</taxon>
        <taxon>rosids</taxon>
        <taxon>fabids</taxon>
        <taxon>Malpighiales</taxon>
        <taxon>Rhizophoraceae</taxon>
        <taxon>Rhizophora</taxon>
    </lineage>
</organism>
<reference evidence="1" key="1">
    <citation type="submission" date="2018-02" db="EMBL/GenBank/DDBJ databases">
        <title>Rhizophora mucronata_Transcriptome.</title>
        <authorList>
            <person name="Meera S.P."/>
            <person name="Sreeshan A."/>
            <person name="Augustine A."/>
        </authorList>
    </citation>
    <scope>NUCLEOTIDE SEQUENCE</scope>
    <source>
        <tissue evidence="1">Leaf</tissue>
    </source>
</reference>
<name>A0A2P2QE45_RHIMU</name>
<proteinExistence type="predicted"/>
<dbReference type="EMBL" id="GGEC01084774">
    <property type="protein sequence ID" value="MBX65258.1"/>
    <property type="molecule type" value="Transcribed_RNA"/>
</dbReference>
<dbReference type="AlphaFoldDB" id="A0A2P2QE45"/>
<protein>
    <submittedName>
        <fullName evidence="1">Uncharacterized protein</fullName>
    </submittedName>
</protein>
<evidence type="ECO:0000313" key="1">
    <source>
        <dbReference type="EMBL" id="MBX65258.1"/>
    </source>
</evidence>
<sequence length="52" mass="6077">MQASEFFMIAYNKLSKNKKSRYFSDIRKIVSRLADFRGGQKRKCGNVCPEKT</sequence>
<accession>A0A2P2QE45</accession>